<dbReference type="Proteomes" id="UP000053732">
    <property type="component" value="Unassembled WGS sequence"/>
</dbReference>
<dbReference type="AlphaFoldDB" id="A0A0G4NWY1"/>
<dbReference type="EMBL" id="HG793135">
    <property type="protein sequence ID" value="CRL18613.1"/>
    <property type="molecule type" value="Genomic_DNA"/>
</dbReference>
<evidence type="ECO:0000313" key="2">
    <source>
        <dbReference type="Proteomes" id="UP000053732"/>
    </source>
</evidence>
<evidence type="ECO:0000313" key="1">
    <source>
        <dbReference type="EMBL" id="CRL18613.1"/>
    </source>
</evidence>
<protein>
    <submittedName>
        <fullName evidence="1">Str. FM013</fullName>
    </submittedName>
</protein>
<sequence length="128" mass="14215">MSTNLPETEPVEQLFLDLPIQDVPNNNAGMQIKEPCSSIYVKAIRDGRFGDAVWAHYHISGDVVNGIVDNSGGKTVLGIIREDAVHYRVNEKKEFAKAISFYAKTSSEDGHTDVIEVIMNIAKHHPRP</sequence>
<accession>A0A0G4NWY1</accession>
<name>A0A0G4NWY1_PENC3</name>
<gene>
    <name evidence="1" type="ORF">PCAMFM013_S002g000483</name>
</gene>
<reference evidence="1 2" key="1">
    <citation type="journal article" date="2014" name="Nat. Commun.">
        <title>Multiple recent horizontal transfers of a large genomic region in cheese making fungi.</title>
        <authorList>
            <person name="Cheeseman K."/>
            <person name="Ropars J."/>
            <person name="Renault P."/>
            <person name="Dupont J."/>
            <person name="Gouzy J."/>
            <person name="Branca A."/>
            <person name="Abraham A.L."/>
            <person name="Ceppi M."/>
            <person name="Conseiller E."/>
            <person name="Debuchy R."/>
            <person name="Malagnac F."/>
            <person name="Goarin A."/>
            <person name="Silar P."/>
            <person name="Lacoste S."/>
            <person name="Sallet E."/>
            <person name="Bensimon A."/>
            <person name="Giraud T."/>
            <person name="Brygoo Y."/>
        </authorList>
    </citation>
    <scope>NUCLEOTIDE SEQUENCE [LARGE SCALE GENOMIC DNA]</scope>
    <source>
        <strain evidence="2">FM 013</strain>
    </source>
</reference>
<proteinExistence type="predicted"/>
<organism evidence="1 2">
    <name type="scientific">Penicillium camemberti (strain FM 013)</name>
    <dbReference type="NCBI Taxonomy" id="1429867"/>
    <lineage>
        <taxon>Eukaryota</taxon>
        <taxon>Fungi</taxon>
        <taxon>Dikarya</taxon>
        <taxon>Ascomycota</taxon>
        <taxon>Pezizomycotina</taxon>
        <taxon>Eurotiomycetes</taxon>
        <taxon>Eurotiomycetidae</taxon>
        <taxon>Eurotiales</taxon>
        <taxon>Aspergillaceae</taxon>
        <taxon>Penicillium</taxon>
    </lineage>
</organism>
<keyword evidence="2" id="KW-1185">Reference proteome</keyword>